<dbReference type="InterPro" id="IPR036322">
    <property type="entry name" value="WD40_repeat_dom_sf"/>
</dbReference>
<evidence type="ECO:0000313" key="5">
    <source>
        <dbReference type="Proteomes" id="UP000001307"/>
    </source>
</evidence>
<evidence type="ECO:0000313" key="4">
    <source>
        <dbReference type="EMBL" id="CBY21945.1"/>
    </source>
</evidence>
<dbReference type="Pfam" id="PF23360">
    <property type="entry name" value="BBS7_GAE"/>
    <property type="match status" value="1"/>
</dbReference>
<dbReference type="PANTHER" id="PTHR16074">
    <property type="entry name" value="BARDET-BIEDL SYNDROME 7 PROTEIN"/>
    <property type="match status" value="1"/>
</dbReference>
<dbReference type="Pfam" id="PF23361">
    <property type="entry name" value="BBS7_pf"/>
    <property type="match status" value="1"/>
</dbReference>
<dbReference type="FunCoup" id="E4WX53">
    <property type="interactions" value="30"/>
</dbReference>
<protein>
    <recommendedName>
        <fullName evidence="6">Bardet-Biedl syndrome 7 protein homolog</fullName>
    </recommendedName>
</protein>
<dbReference type="GO" id="GO:0005930">
    <property type="term" value="C:axoneme"/>
    <property type="evidence" value="ECO:0007669"/>
    <property type="project" value="TreeGrafter"/>
</dbReference>
<dbReference type="InParanoid" id="E4WX53"/>
<accession>E4WX53</accession>
<dbReference type="GO" id="GO:0060271">
    <property type="term" value="P:cilium assembly"/>
    <property type="evidence" value="ECO:0007669"/>
    <property type="project" value="TreeGrafter"/>
</dbReference>
<sequence>MEWPDWPAYFNGVSALAVRQQSERRRKMLETPYHRNDILKTNRIFKAQTLDGHLAVLTRENFLIIFSAKYGSTPELTEVFRKKFHNAVDFAAFESDYIIVLNSQEPHISLVQIFKEKVIFEGNCNCQEPSKIFNLHGRFAVVDNTNSVFICELAKKNIKNVITLENRIPIEGIHNVTKKSFIISLKNGLVHLYHEHKPEEFVKESCEFPSAMKTLQIYKSLDCRYAFGCADGKIYPGKIIVSDKLTISFQKDSPMIFGDHCEQGVEQFVFADFNGDSENEVAVMRDDYNIQIWQIWQNEPVLSFSSIAKDNHDFGSVALVYSPPRKRRSHLIVVASSGWIFFLGTEREKAKPNSEEIYKEVIEEVTKVQSAIDRKQTAQNELIFPPEINCLMEMKTVASLALKNLIVECETPIEMVQICSTTRIEVVEDKSGNALSNQAVITVNDRPGHEWPMSILFRCQAGTNRLDIKLRPIEGKSGDIEVFCFPFLTINKIILKETFHLPALSLHSPVASLEDIGQYSELKITGSFSANIITSWLNDIFLDLPVDTNSMAKFVCYRNFQTGSWLRVGWAAGEAHVHSNNPTVLQICKQVLLQHAYECSQEVDVQASLSEVSTKELVTQILQRFKEHKEYIKNADIVGILRDLTLLDDNKDSMPPKYRSMLAKGVKNAELDANLYETLSAVILDLFIDREKLAGKPGVEKAKDIAKSLKDLEFEKVLEFF</sequence>
<dbReference type="Proteomes" id="UP000001307">
    <property type="component" value="Unassembled WGS sequence"/>
</dbReference>
<dbReference type="SUPFAM" id="SSF50978">
    <property type="entry name" value="WD40 repeat-like"/>
    <property type="match status" value="1"/>
</dbReference>
<feature type="domain" description="BBS7 platform" evidence="3">
    <location>
        <begin position="507"/>
        <end position="606"/>
    </location>
</feature>
<keyword evidence="5" id="KW-1185">Reference proteome</keyword>
<dbReference type="OrthoDB" id="414590at2759"/>
<dbReference type="InterPro" id="IPR056334">
    <property type="entry name" value="BBS7_GAE_dom"/>
</dbReference>
<dbReference type="EMBL" id="FN653018">
    <property type="protein sequence ID" value="CBY21945.1"/>
    <property type="molecule type" value="Genomic_DNA"/>
</dbReference>
<dbReference type="InterPro" id="IPR056333">
    <property type="entry name" value="BBS7_pf_dom"/>
</dbReference>
<feature type="domain" description="BBS7 GAE" evidence="2">
    <location>
        <begin position="392"/>
        <end position="487"/>
    </location>
</feature>
<evidence type="ECO:0000259" key="2">
    <source>
        <dbReference type="Pfam" id="PF23360"/>
    </source>
</evidence>
<name>E4WX53_OIKDI</name>
<dbReference type="GO" id="GO:0016020">
    <property type="term" value="C:membrane"/>
    <property type="evidence" value="ECO:0007669"/>
    <property type="project" value="TreeGrafter"/>
</dbReference>
<proteinExistence type="predicted"/>
<dbReference type="AlphaFoldDB" id="E4WX53"/>
<evidence type="ECO:0000259" key="3">
    <source>
        <dbReference type="Pfam" id="PF23361"/>
    </source>
</evidence>
<dbReference type="InterPro" id="IPR056335">
    <property type="entry name" value="BBS7_hairpin"/>
</dbReference>
<feature type="domain" description="BBS7 helical hairpin" evidence="1">
    <location>
        <begin position="612"/>
        <end position="721"/>
    </location>
</feature>
<dbReference type="GO" id="GO:0008104">
    <property type="term" value="P:intracellular protein localization"/>
    <property type="evidence" value="ECO:0007669"/>
    <property type="project" value="TreeGrafter"/>
</dbReference>
<reference evidence="4" key="1">
    <citation type="journal article" date="2010" name="Science">
        <title>Plasticity of animal genome architecture unmasked by rapid evolution of a pelagic tunicate.</title>
        <authorList>
            <person name="Denoeud F."/>
            <person name="Henriet S."/>
            <person name="Mungpakdee S."/>
            <person name="Aury J.M."/>
            <person name="Da Silva C."/>
            <person name="Brinkmann H."/>
            <person name="Mikhaleva J."/>
            <person name="Olsen L.C."/>
            <person name="Jubin C."/>
            <person name="Canestro C."/>
            <person name="Bouquet J.M."/>
            <person name="Danks G."/>
            <person name="Poulain J."/>
            <person name="Campsteijn C."/>
            <person name="Adamski M."/>
            <person name="Cross I."/>
            <person name="Yadetie F."/>
            <person name="Muffato M."/>
            <person name="Louis A."/>
            <person name="Butcher S."/>
            <person name="Tsagkogeorga G."/>
            <person name="Konrad A."/>
            <person name="Singh S."/>
            <person name="Jensen M.F."/>
            <person name="Cong E.H."/>
            <person name="Eikeseth-Otteraa H."/>
            <person name="Noel B."/>
            <person name="Anthouard V."/>
            <person name="Porcel B.M."/>
            <person name="Kachouri-Lafond R."/>
            <person name="Nishino A."/>
            <person name="Ugolini M."/>
            <person name="Chourrout P."/>
            <person name="Nishida H."/>
            <person name="Aasland R."/>
            <person name="Huzurbazar S."/>
            <person name="Westhof E."/>
            <person name="Delsuc F."/>
            <person name="Lehrach H."/>
            <person name="Reinhardt R."/>
            <person name="Weissenbach J."/>
            <person name="Roy S.W."/>
            <person name="Artiguenave F."/>
            <person name="Postlethwait J.H."/>
            <person name="Manak J.R."/>
            <person name="Thompson E.M."/>
            <person name="Jaillon O."/>
            <person name="Du Pasquier L."/>
            <person name="Boudinot P."/>
            <person name="Liberles D.A."/>
            <person name="Volff J.N."/>
            <person name="Philippe H."/>
            <person name="Lenhard B."/>
            <person name="Roest Crollius H."/>
            <person name="Wincker P."/>
            <person name="Chourrout D."/>
        </authorList>
    </citation>
    <scope>NUCLEOTIDE SEQUENCE [LARGE SCALE GENOMIC DNA]</scope>
</reference>
<evidence type="ECO:0000259" key="1">
    <source>
        <dbReference type="Pfam" id="PF23349"/>
    </source>
</evidence>
<dbReference type="GO" id="GO:0034464">
    <property type="term" value="C:BBSome"/>
    <property type="evidence" value="ECO:0007669"/>
    <property type="project" value="TreeGrafter"/>
</dbReference>
<evidence type="ECO:0008006" key="6">
    <source>
        <dbReference type="Google" id="ProtNLM"/>
    </source>
</evidence>
<dbReference type="Pfam" id="PF23349">
    <property type="entry name" value="BBS7_hp"/>
    <property type="match status" value="1"/>
</dbReference>
<dbReference type="GO" id="GO:0036064">
    <property type="term" value="C:ciliary basal body"/>
    <property type="evidence" value="ECO:0007669"/>
    <property type="project" value="TreeGrafter"/>
</dbReference>
<dbReference type="PANTHER" id="PTHR16074:SF4">
    <property type="entry name" value="BARDET-BIEDL SYNDROME 7 PROTEIN"/>
    <property type="match status" value="1"/>
</dbReference>
<organism evidence="4">
    <name type="scientific">Oikopleura dioica</name>
    <name type="common">Tunicate</name>
    <dbReference type="NCBI Taxonomy" id="34765"/>
    <lineage>
        <taxon>Eukaryota</taxon>
        <taxon>Metazoa</taxon>
        <taxon>Chordata</taxon>
        <taxon>Tunicata</taxon>
        <taxon>Appendicularia</taxon>
        <taxon>Copelata</taxon>
        <taxon>Oikopleuridae</taxon>
        <taxon>Oikopleura</taxon>
    </lineage>
</organism>
<gene>
    <name evidence="4" type="ORF">GSOID_T00011480001</name>
</gene>